<gene>
    <name evidence="1" type="ORF">M8818_006295</name>
</gene>
<dbReference type="EMBL" id="JAMKPW020000038">
    <property type="protein sequence ID" value="KAK8200975.1"/>
    <property type="molecule type" value="Genomic_DNA"/>
</dbReference>
<keyword evidence="2" id="KW-1185">Reference proteome</keyword>
<reference evidence="1" key="1">
    <citation type="submission" date="2024-02" db="EMBL/GenBank/DDBJ databases">
        <title>Metagenome Assembled Genome of Zalaria obscura JY119.</title>
        <authorList>
            <person name="Vighnesh L."/>
            <person name="Jagadeeshwari U."/>
            <person name="Venkata Ramana C."/>
            <person name="Sasikala C."/>
        </authorList>
    </citation>
    <scope>NUCLEOTIDE SEQUENCE</scope>
    <source>
        <strain evidence="1">JY119</strain>
    </source>
</reference>
<organism evidence="1 2">
    <name type="scientific">Zalaria obscura</name>
    <dbReference type="NCBI Taxonomy" id="2024903"/>
    <lineage>
        <taxon>Eukaryota</taxon>
        <taxon>Fungi</taxon>
        <taxon>Dikarya</taxon>
        <taxon>Ascomycota</taxon>
        <taxon>Pezizomycotina</taxon>
        <taxon>Dothideomycetes</taxon>
        <taxon>Dothideomycetidae</taxon>
        <taxon>Dothideales</taxon>
        <taxon>Zalariaceae</taxon>
        <taxon>Zalaria</taxon>
    </lineage>
</organism>
<evidence type="ECO:0000313" key="1">
    <source>
        <dbReference type="EMBL" id="KAK8200975.1"/>
    </source>
</evidence>
<dbReference type="Proteomes" id="UP001320706">
    <property type="component" value="Unassembled WGS sequence"/>
</dbReference>
<name>A0ACC3S840_9PEZI</name>
<comment type="caution">
    <text evidence="1">The sequence shown here is derived from an EMBL/GenBank/DDBJ whole genome shotgun (WGS) entry which is preliminary data.</text>
</comment>
<sequence length="1391" mass="150693">MADLQELFSRLKSPTANDGASQSATPQQQQQSIWAQPPHYQQPSVSSPIFSPPAHTPNPVHSSAIMSPAMNTPVPDSKANNLLNLLRFNANNAQASQSSPLTAMQNVGTPRTPSHGEAPASSQSAISASDLVASFHRKPSSSTPAQVHVVSQPAREDGITSPTGNAQAQDFLLNLLNRPKQTSAEPIQAPQPQVPAFVENLTRDMAMASIEVETPHSTTAERDATPARMFGTRESRESTPFEAPPVAAVKSGIFTYVNPFEQLSASSPRRTPKPEGSKAESSKHARDVSDKVNGKADPEPASKTRKMNASPAPPVKEERSQPAAATAAAADPHVQSVSEELADVAEKVDKQVEKALAQADIAQAAPAAKKTTVDDIKAEEVADSWESADAEESPAKSAGGDVEVYNFPMKPFVSIQIKKAKPSTNLRADSLMDIARLKKEFDQIDRTLATASTSHIVYAMAKNAGFRVIRQDSGKDRQVFKASNERIFNIQMCSNSSSLKDTEAVLATGINGSVYWTTLNKNAADDFDDENLESQGFILPPVPVHDDNTSGSPVKTRAKTSSRHLEMFGISRGKSIYIISSLVARQPSYTDKKTRVVDNEKFLQDHCLKIVTGKAGKDFAFSEDDSLIVSLDKSGRIKFWDIREMADLARDANAGKRPAIELKNPLLTLTTTSSAEKATPSSVMFVDKERPCVKGVALRYLIVGLKQNHILQLWDLGLNKPVQELHFPHDKDSDAICSISYHPKSGIIALGHPTRNSIFFIHLSAPRYHIPNMDQARYTTMLATQDAHLPRPESTAIMSGLREYSFASKGQLRSIDMLKTPAASEGAEDVLFELYAMHSKGVTCIGIKREDLGWGPDGKVLNPVDAESTGAISVSSLHVAAAATASSEASGAEAANKVRPATKEETTLPVRQKVEPAKSPLPSTRPAEPKESKAEPAAVNGAAKVERKKPEEVATPAKAVHPEIITPASYAMAAQRAKSPYAEKTPAAIPETSAAKANGMTPPDVEAVIKSVATGLNAAFSGELNALYKRFDDDRRVQDAAASAKQDAVLRLVSSTLSDNVEKSLNRIVSSTIQDSIVPALSETVTTMLDRRLNEALSQHLGKSLPAEVRASLPAALTKAMQDKEVQKAISDQTVSKLSAQVDQTINNALRTTVQSQATATQKSVADLERRLADQSRQAELQRQKDSAKIEQLTNLVRGMSEVVQTMAAGQTAFQEQILHLQRQVNTASHSHEESTRSSASVRSTPAQPPADPEIEAVTALMTQGKYEEATIQWLQSTRQGDLFDKLFVRVNPQYLMKLTPLVTLSVSVAITASFERHVNERLDWLSTILQTVNIKQDPEIIEVAPKIMDVLQQRMQGAYMQIAEANPSDPALRKVSILARQINEIKNLTE</sequence>
<protein>
    <submittedName>
        <fullName evidence="1">Uncharacterized protein</fullName>
    </submittedName>
</protein>
<accession>A0ACC3S840</accession>
<proteinExistence type="predicted"/>
<evidence type="ECO:0000313" key="2">
    <source>
        <dbReference type="Proteomes" id="UP001320706"/>
    </source>
</evidence>